<proteinExistence type="predicted"/>
<keyword evidence="4" id="KW-1185">Reference proteome</keyword>
<gene>
    <name evidence="3" type="ORF">Tco_1057163</name>
</gene>
<protein>
    <recommendedName>
        <fullName evidence="5">Xylulose kinase-1</fullName>
    </recommendedName>
</protein>
<feature type="compositionally biased region" description="Low complexity" evidence="2">
    <location>
        <begin position="150"/>
        <end position="163"/>
    </location>
</feature>
<keyword evidence="1" id="KW-0175">Coiled coil</keyword>
<evidence type="ECO:0000256" key="1">
    <source>
        <dbReference type="SAM" id="Coils"/>
    </source>
</evidence>
<evidence type="ECO:0000256" key="2">
    <source>
        <dbReference type="SAM" id="MobiDB-lite"/>
    </source>
</evidence>
<comment type="caution">
    <text evidence="3">The sequence shown here is derived from an EMBL/GenBank/DDBJ whole genome shotgun (WGS) entry which is preliminary data.</text>
</comment>
<feature type="region of interest" description="Disordered" evidence="2">
    <location>
        <begin position="147"/>
        <end position="188"/>
    </location>
</feature>
<reference evidence="3" key="1">
    <citation type="journal article" date="2022" name="Int. J. Mol. Sci.">
        <title>Draft Genome of Tanacetum Coccineum: Genomic Comparison of Closely Related Tanacetum-Family Plants.</title>
        <authorList>
            <person name="Yamashiro T."/>
            <person name="Shiraishi A."/>
            <person name="Nakayama K."/>
            <person name="Satake H."/>
        </authorList>
    </citation>
    <scope>NUCLEOTIDE SEQUENCE</scope>
</reference>
<feature type="compositionally biased region" description="Low complexity" evidence="2">
    <location>
        <begin position="171"/>
        <end position="188"/>
    </location>
</feature>
<evidence type="ECO:0000313" key="3">
    <source>
        <dbReference type="EMBL" id="GJT82821.1"/>
    </source>
</evidence>
<dbReference type="EMBL" id="BQNB010019204">
    <property type="protein sequence ID" value="GJT82821.1"/>
    <property type="molecule type" value="Genomic_DNA"/>
</dbReference>
<feature type="coiled-coil region" evidence="1">
    <location>
        <begin position="203"/>
        <end position="230"/>
    </location>
</feature>
<dbReference type="Proteomes" id="UP001151760">
    <property type="component" value="Unassembled WGS sequence"/>
</dbReference>
<name>A0ABQ5H4R0_9ASTR</name>
<sequence length="480" mass="54819">MVAYLQKSEGSEGFHEIIDFLSASHISYALTENPTIYVSFIKQFWSTAATSTRDNGELEDNGGVTSLPNSEIFEQLALMGYVTDSDKLTFPKATAIICLATNRTYNFSKMIFDAMVKNVDSPHKFLMYPRVSKGYSGVEVPLFPTMLNEPTTSPSRITSSPSLSPKPSPSPQHTTTSAPSTSQPQHSQPLAVIEEHKNLEQTKKTYNTDLTKLILKVKKLENKLKSGKARQELGFLGEASDDTEVLVQEETPTKLVEDKSSGEKGEKEVTTPANYQTFIRSRRGVSTGNGDLSVDEELARKIYEEDQARAIAEQKQEMINFEAALELQRQLDERQEVPTQTQEIDWNDPSVLRRKSLARKRERETLDEETFKKQKHDEEEISDYEEEELRLNLKIVPNEDDEVYYEPLSKKYPIVDFEYQLLGRMEAKDMDVYKLTRSSSYHGCIQAFLRILNKQDLDNLYSLVQERFRDHLLEGHDLLL</sequence>
<accession>A0ABQ5H4R0</accession>
<reference evidence="3" key="2">
    <citation type="submission" date="2022-01" db="EMBL/GenBank/DDBJ databases">
        <authorList>
            <person name="Yamashiro T."/>
            <person name="Shiraishi A."/>
            <person name="Satake H."/>
            <person name="Nakayama K."/>
        </authorList>
    </citation>
    <scope>NUCLEOTIDE SEQUENCE</scope>
</reference>
<organism evidence="3 4">
    <name type="scientific">Tanacetum coccineum</name>
    <dbReference type="NCBI Taxonomy" id="301880"/>
    <lineage>
        <taxon>Eukaryota</taxon>
        <taxon>Viridiplantae</taxon>
        <taxon>Streptophyta</taxon>
        <taxon>Embryophyta</taxon>
        <taxon>Tracheophyta</taxon>
        <taxon>Spermatophyta</taxon>
        <taxon>Magnoliopsida</taxon>
        <taxon>eudicotyledons</taxon>
        <taxon>Gunneridae</taxon>
        <taxon>Pentapetalae</taxon>
        <taxon>asterids</taxon>
        <taxon>campanulids</taxon>
        <taxon>Asterales</taxon>
        <taxon>Asteraceae</taxon>
        <taxon>Asteroideae</taxon>
        <taxon>Anthemideae</taxon>
        <taxon>Anthemidinae</taxon>
        <taxon>Tanacetum</taxon>
    </lineage>
</organism>
<evidence type="ECO:0000313" key="4">
    <source>
        <dbReference type="Proteomes" id="UP001151760"/>
    </source>
</evidence>
<evidence type="ECO:0008006" key="5">
    <source>
        <dbReference type="Google" id="ProtNLM"/>
    </source>
</evidence>